<accession>A0ABW7U670</accession>
<sequence>MRFRMLAAAGVLAGAVMSATAVAPAQAAPTGATGGWAMSIGGPIRSCAAAGCGVVYQTSYGQDVYWDSSKVNSAGNRWYHVTSPASGWIYCGNISAPC</sequence>
<proteinExistence type="predicted"/>
<keyword evidence="3" id="KW-1185">Reference proteome</keyword>
<dbReference type="RefSeq" id="WP_123453203.1">
    <property type="nucleotide sequence ID" value="NZ_JBEYXG010000001.1"/>
</dbReference>
<dbReference type="EMBL" id="JBIRUI010000003">
    <property type="protein sequence ID" value="MFI1713835.1"/>
    <property type="molecule type" value="Genomic_DNA"/>
</dbReference>
<evidence type="ECO:0000313" key="3">
    <source>
        <dbReference type="Proteomes" id="UP001611339"/>
    </source>
</evidence>
<dbReference type="Proteomes" id="UP001611339">
    <property type="component" value="Unassembled WGS sequence"/>
</dbReference>
<organism evidence="2 3">
    <name type="scientific">Streptomyces litmocidini</name>
    <dbReference type="NCBI Taxonomy" id="67318"/>
    <lineage>
        <taxon>Bacteria</taxon>
        <taxon>Bacillati</taxon>
        <taxon>Actinomycetota</taxon>
        <taxon>Actinomycetes</taxon>
        <taxon>Kitasatosporales</taxon>
        <taxon>Streptomycetaceae</taxon>
        <taxon>Streptomyces</taxon>
    </lineage>
</organism>
<keyword evidence="1" id="KW-0732">Signal</keyword>
<gene>
    <name evidence="2" type="ORF">ACH407_09705</name>
</gene>
<feature type="signal peptide" evidence="1">
    <location>
        <begin position="1"/>
        <end position="27"/>
    </location>
</feature>
<evidence type="ECO:0000313" key="2">
    <source>
        <dbReference type="EMBL" id="MFI1713835.1"/>
    </source>
</evidence>
<evidence type="ECO:0000256" key="1">
    <source>
        <dbReference type="SAM" id="SignalP"/>
    </source>
</evidence>
<protein>
    <recommendedName>
        <fullName evidence="4">SH3 domain-containing protein</fullName>
    </recommendedName>
</protein>
<feature type="chain" id="PRO_5047306856" description="SH3 domain-containing protein" evidence="1">
    <location>
        <begin position="28"/>
        <end position="98"/>
    </location>
</feature>
<reference evidence="2 3" key="1">
    <citation type="submission" date="2024-10" db="EMBL/GenBank/DDBJ databases">
        <title>The Natural Products Discovery Center: Release of the First 8490 Sequenced Strains for Exploring Actinobacteria Biosynthetic Diversity.</title>
        <authorList>
            <person name="Kalkreuter E."/>
            <person name="Kautsar S.A."/>
            <person name="Yang D."/>
            <person name="Bader C.D."/>
            <person name="Teijaro C.N."/>
            <person name="Fluegel L."/>
            <person name="Davis C.M."/>
            <person name="Simpson J.R."/>
            <person name="Lauterbach L."/>
            <person name="Steele A.D."/>
            <person name="Gui C."/>
            <person name="Meng S."/>
            <person name="Li G."/>
            <person name="Viehrig K."/>
            <person name="Ye F."/>
            <person name="Su P."/>
            <person name="Kiefer A.F."/>
            <person name="Nichols A."/>
            <person name="Cepeda A.J."/>
            <person name="Yan W."/>
            <person name="Fan B."/>
            <person name="Jiang Y."/>
            <person name="Adhikari A."/>
            <person name="Zheng C.-J."/>
            <person name="Schuster L."/>
            <person name="Cowan T.M."/>
            <person name="Smanski M.J."/>
            <person name="Chevrette M.G."/>
            <person name="De Carvalho L.P.S."/>
            <person name="Shen B."/>
        </authorList>
    </citation>
    <scope>NUCLEOTIDE SEQUENCE [LARGE SCALE GENOMIC DNA]</scope>
    <source>
        <strain evidence="2 3">NPDC020602</strain>
    </source>
</reference>
<evidence type="ECO:0008006" key="4">
    <source>
        <dbReference type="Google" id="ProtNLM"/>
    </source>
</evidence>
<name>A0ABW7U670_9ACTN</name>
<comment type="caution">
    <text evidence="2">The sequence shown here is derived from an EMBL/GenBank/DDBJ whole genome shotgun (WGS) entry which is preliminary data.</text>
</comment>